<dbReference type="SUPFAM" id="SSF48498">
    <property type="entry name" value="Tetracyclin repressor-like, C-terminal domain"/>
    <property type="match status" value="1"/>
</dbReference>
<dbReference type="InterPro" id="IPR050109">
    <property type="entry name" value="HTH-type_TetR-like_transc_reg"/>
</dbReference>
<protein>
    <submittedName>
        <fullName evidence="4">TetR family transcriptional regulator</fullName>
    </submittedName>
</protein>
<proteinExistence type="predicted"/>
<dbReference type="InterPro" id="IPR015292">
    <property type="entry name" value="Tscrpt_reg_YbiH_C"/>
</dbReference>
<dbReference type="Pfam" id="PF09209">
    <property type="entry name" value="CecR_C"/>
    <property type="match status" value="1"/>
</dbReference>
<dbReference type="Pfam" id="PF00440">
    <property type="entry name" value="TetR_N"/>
    <property type="match status" value="1"/>
</dbReference>
<dbReference type="PANTHER" id="PTHR30055:SF226">
    <property type="entry name" value="HTH-TYPE TRANSCRIPTIONAL REGULATOR PKSA"/>
    <property type="match status" value="1"/>
</dbReference>
<dbReference type="PANTHER" id="PTHR30055">
    <property type="entry name" value="HTH-TYPE TRANSCRIPTIONAL REGULATOR RUTR"/>
    <property type="match status" value="1"/>
</dbReference>
<accession>A0A4R8FNP8</accession>
<dbReference type="Gene3D" id="1.10.357.10">
    <property type="entry name" value="Tetracycline Repressor, domain 2"/>
    <property type="match status" value="1"/>
</dbReference>
<dbReference type="Gene3D" id="1.10.10.60">
    <property type="entry name" value="Homeodomain-like"/>
    <property type="match status" value="1"/>
</dbReference>
<dbReference type="PROSITE" id="PS50977">
    <property type="entry name" value="HTH_TETR_2"/>
    <property type="match status" value="1"/>
</dbReference>
<dbReference type="PRINTS" id="PR00455">
    <property type="entry name" value="HTHTETR"/>
</dbReference>
<evidence type="ECO:0000256" key="1">
    <source>
        <dbReference type="ARBA" id="ARBA00023125"/>
    </source>
</evidence>
<keyword evidence="1 2" id="KW-0238">DNA-binding</keyword>
<gene>
    <name evidence="4" type="ORF">EV657_11361</name>
</gene>
<feature type="DNA-binding region" description="H-T-H motif" evidence="2">
    <location>
        <begin position="31"/>
        <end position="50"/>
    </location>
</feature>
<dbReference type="SUPFAM" id="SSF46689">
    <property type="entry name" value="Homeodomain-like"/>
    <property type="match status" value="1"/>
</dbReference>
<name>A0A4R8FNP8_9RHOB</name>
<evidence type="ECO:0000313" key="5">
    <source>
        <dbReference type="Proteomes" id="UP000295484"/>
    </source>
</evidence>
<dbReference type="GO" id="GO:0000976">
    <property type="term" value="F:transcription cis-regulatory region binding"/>
    <property type="evidence" value="ECO:0007669"/>
    <property type="project" value="TreeGrafter"/>
</dbReference>
<dbReference type="GO" id="GO:0003700">
    <property type="term" value="F:DNA-binding transcription factor activity"/>
    <property type="evidence" value="ECO:0007669"/>
    <property type="project" value="TreeGrafter"/>
</dbReference>
<dbReference type="RefSeq" id="WP_113670254.1">
    <property type="nucleotide sequence ID" value="NZ_SOEB01000013.1"/>
</dbReference>
<dbReference type="InterPro" id="IPR036271">
    <property type="entry name" value="Tet_transcr_reg_TetR-rel_C_sf"/>
</dbReference>
<dbReference type="AlphaFoldDB" id="A0A4R8FNP8"/>
<reference evidence="4 5" key="1">
    <citation type="submission" date="2019-03" db="EMBL/GenBank/DDBJ databases">
        <title>Genomic Encyclopedia of Type Strains, Phase IV (KMG-IV): sequencing the most valuable type-strain genomes for metagenomic binning, comparative biology and taxonomic classification.</title>
        <authorList>
            <person name="Goeker M."/>
        </authorList>
    </citation>
    <scope>NUCLEOTIDE SEQUENCE [LARGE SCALE GENOMIC DNA]</scope>
    <source>
        <strain evidence="4 5">JA181</strain>
    </source>
</reference>
<organism evidence="4 5">
    <name type="scientific">Rhodovulum visakhapatnamense</name>
    <dbReference type="NCBI Taxonomy" id="364297"/>
    <lineage>
        <taxon>Bacteria</taxon>
        <taxon>Pseudomonadati</taxon>
        <taxon>Pseudomonadota</taxon>
        <taxon>Alphaproteobacteria</taxon>
        <taxon>Rhodobacterales</taxon>
        <taxon>Paracoccaceae</taxon>
        <taxon>Rhodovulum</taxon>
    </lineage>
</organism>
<dbReference type="InterPro" id="IPR001647">
    <property type="entry name" value="HTH_TetR"/>
</dbReference>
<sequence length="214" mass="22317">MSDDPAPRSTPETLIGAALHLFGHRGFASTSTREIAARAGTNVASIAYHFGGKAGLRRACAEAVAQRIGSAIGPLGGAGELPETPEAAQALLDAALRRFVRFIVADPAAADAVAFMLRELTDPGEAADVIYASVLEPRHRALCALWGRATGQPAESDAVKLAVFAAIGQAVYFRIAQPVIARRLDWAAVGPDEAEAIAGLLAANLSAMIESHRR</sequence>
<dbReference type="EMBL" id="SOEB01000013">
    <property type="protein sequence ID" value="TDX27984.1"/>
    <property type="molecule type" value="Genomic_DNA"/>
</dbReference>
<evidence type="ECO:0000259" key="3">
    <source>
        <dbReference type="PROSITE" id="PS50977"/>
    </source>
</evidence>
<feature type="domain" description="HTH tetR-type" evidence="3">
    <location>
        <begin position="8"/>
        <end position="68"/>
    </location>
</feature>
<dbReference type="Proteomes" id="UP000295484">
    <property type="component" value="Unassembled WGS sequence"/>
</dbReference>
<evidence type="ECO:0000256" key="2">
    <source>
        <dbReference type="PROSITE-ProRule" id="PRU00335"/>
    </source>
</evidence>
<comment type="caution">
    <text evidence="4">The sequence shown here is derived from an EMBL/GenBank/DDBJ whole genome shotgun (WGS) entry which is preliminary data.</text>
</comment>
<evidence type="ECO:0000313" key="4">
    <source>
        <dbReference type="EMBL" id="TDX27984.1"/>
    </source>
</evidence>
<dbReference type="InterPro" id="IPR009057">
    <property type="entry name" value="Homeodomain-like_sf"/>
</dbReference>